<dbReference type="PANTHER" id="PTHR11803">
    <property type="entry name" value="2-IMINOBUTANOATE/2-IMINOPROPANOATE DEAMINASE RIDA"/>
    <property type="match status" value="1"/>
</dbReference>
<dbReference type="SUPFAM" id="SSF46626">
    <property type="entry name" value="Cytochrome c"/>
    <property type="match status" value="1"/>
</dbReference>
<dbReference type="GO" id="GO:0005829">
    <property type="term" value="C:cytosol"/>
    <property type="evidence" value="ECO:0007669"/>
    <property type="project" value="TreeGrafter"/>
</dbReference>
<dbReference type="EMBL" id="CP002156">
    <property type="protein sequence ID" value="ADM09175.1"/>
    <property type="molecule type" value="Genomic_DNA"/>
</dbReference>
<evidence type="ECO:0000256" key="5">
    <source>
        <dbReference type="PROSITE-ProRule" id="PRU00433"/>
    </source>
</evidence>
<dbReference type="Pfam" id="PF13442">
    <property type="entry name" value="Cytochrome_CBB3"/>
    <property type="match status" value="1"/>
</dbReference>
<dbReference type="Pfam" id="PF01042">
    <property type="entry name" value="Ribonuc_L-PSP"/>
    <property type="match status" value="1"/>
</dbReference>
<feature type="compositionally biased region" description="Pro residues" evidence="6">
    <location>
        <begin position="205"/>
        <end position="218"/>
    </location>
</feature>
<dbReference type="Gene3D" id="3.30.1330.40">
    <property type="entry name" value="RutC-like"/>
    <property type="match status" value="1"/>
</dbReference>
<dbReference type="HOGENOM" id="CLU_764694_0_0_5"/>
<comment type="similarity">
    <text evidence="1">Belongs to the RutC family.</text>
</comment>
<evidence type="ECO:0000256" key="4">
    <source>
        <dbReference type="ARBA" id="ARBA00023004"/>
    </source>
</evidence>
<evidence type="ECO:0000256" key="6">
    <source>
        <dbReference type="SAM" id="MobiDB-lite"/>
    </source>
</evidence>
<keyword evidence="4 5" id="KW-0408">Iron</keyword>
<feature type="domain" description="Cytochrome c" evidence="7">
    <location>
        <begin position="75"/>
        <end position="154"/>
    </location>
</feature>
<reference evidence="8 9" key="2">
    <citation type="journal article" date="2011" name="J. Bacteriol.">
        <title>Complete genome sequence of strain HTCC2503T of Parvularcula bermudensis, the type species of the order "Parvularculales" in the class Alphaproteobacteria.</title>
        <authorList>
            <person name="Oh H.M."/>
            <person name="Kang I."/>
            <person name="Vergin K.L."/>
            <person name="Kang D."/>
            <person name="Rhee K.H."/>
            <person name="Giovannoni S.J."/>
            <person name="Cho J.C."/>
        </authorList>
    </citation>
    <scope>NUCLEOTIDE SEQUENCE [LARGE SCALE GENOMIC DNA]</scope>
    <source>
        <strain evidence="9">ATCC BAA-594 / HTCC2503 / KCTC 12087</strain>
    </source>
</reference>
<dbReference type="Gene3D" id="1.10.760.10">
    <property type="entry name" value="Cytochrome c-like domain"/>
    <property type="match status" value="1"/>
</dbReference>
<keyword evidence="2 5" id="KW-0349">Heme</keyword>
<evidence type="ECO:0000256" key="2">
    <source>
        <dbReference type="ARBA" id="ARBA00022617"/>
    </source>
</evidence>
<protein>
    <submittedName>
        <fullName evidence="8">TdcF protein</fullName>
    </submittedName>
</protein>
<keyword evidence="3 5" id="KW-0479">Metal-binding</keyword>
<dbReference type="InterPro" id="IPR019897">
    <property type="entry name" value="RidA_CS"/>
</dbReference>
<dbReference type="PROSITE" id="PS01094">
    <property type="entry name" value="UPF0076"/>
    <property type="match status" value="1"/>
</dbReference>
<dbReference type="GO" id="GO:0046872">
    <property type="term" value="F:metal ion binding"/>
    <property type="evidence" value="ECO:0007669"/>
    <property type="project" value="UniProtKB-KW"/>
</dbReference>
<dbReference type="eggNOG" id="COG3170">
    <property type="taxonomic scope" value="Bacteria"/>
</dbReference>
<evidence type="ECO:0000259" key="7">
    <source>
        <dbReference type="PROSITE" id="PS51007"/>
    </source>
</evidence>
<dbReference type="GO" id="GO:0009055">
    <property type="term" value="F:electron transfer activity"/>
    <property type="evidence" value="ECO:0007669"/>
    <property type="project" value="InterPro"/>
</dbReference>
<dbReference type="InterPro" id="IPR006175">
    <property type="entry name" value="YjgF/YER057c/UK114"/>
</dbReference>
<name>E0TGD2_PARBH</name>
<feature type="compositionally biased region" description="Low complexity" evidence="6">
    <location>
        <begin position="219"/>
        <end position="262"/>
    </location>
</feature>
<feature type="compositionally biased region" description="Low complexity" evidence="6">
    <location>
        <begin position="34"/>
        <end position="47"/>
    </location>
</feature>
<dbReference type="SUPFAM" id="SSF55298">
    <property type="entry name" value="YjgF-like"/>
    <property type="match status" value="1"/>
</dbReference>
<dbReference type="Proteomes" id="UP000001302">
    <property type="component" value="Chromosome"/>
</dbReference>
<dbReference type="KEGG" id="pbr:PB2503_05512"/>
<keyword evidence="9" id="KW-1185">Reference proteome</keyword>
<evidence type="ECO:0000256" key="1">
    <source>
        <dbReference type="ARBA" id="ARBA00010552"/>
    </source>
</evidence>
<organism evidence="8 9">
    <name type="scientific">Parvularcula bermudensis (strain ATCC BAA-594 / HTCC2503 / KCTC 12087)</name>
    <dbReference type="NCBI Taxonomy" id="314260"/>
    <lineage>
        <taxon>Bacteria</taxon>
        <taxon>Pseudomonadati</taxon>
        <taxon>Pseudomonadota</taxon>
        <taxon>Alphaproteobacteria</taxon>
        <taxon>Parvularculales</taxon>
        <taxon>Parvularculaceae</taxon>
        <taxon>Parvularcula</taxon>
    </lineage>
</organism>
<dbReference type="PANTHER" id="PTHR11803:SF59">
    <property type="entry name" value="ENDORIBONUCLEASE"/>
    <property type="match status" value="1"/>
</dbReference>
<evidence type="ECO:0000256" key="3">
    <source>
        <dbReference type="ARBA" id="ARBA00022723"/>
    </source>
</evidence>
<dbReference type="CDD" id="cd06151">
    <property type="entry name" value="YjgF_YER057c_UK114_like_3"/>
    <property type="match status" value="1"/>
</dbReference>
<reference evidence="9" key="1">
    <citation type="submission" date="2010-08" db="EMBL/GenBank/DDBJ databases">
        <title>Genome sequence of Parvularcula bermudensis HTCC2503.</title>
        <authorList>
            <person name="Kang D.-M."/>
            <person name="Oh H.-M."/>
            <person name="Cho J.-C."/>
        </authorList>
    </citation>
    <scope>NUCLEOTIDE SEQUENCE [LARGE SCALE GENOMIC DNA]</scope>
    <source>
        <strain evidence="9">ATCC BAA-594 / HTCC2503 / KCTC 12087</strain>
    </source>
</reference>
<gene>
    <name evidence="8" type="ordered locus">PB2503_05512</name>
</gene>
<evidence type="ECO:0000313" key="8">
    <source>
        <dbReference type="EMBL" id="ADM09175.1"/>
    </source>
</evidence>
<evidence type="ECO:0000313" key="9">
    <source>
        <dbReference type="Proteomes" id="UP000001302"/>
    </source>
</evidence>
<dbReference type="GO" id="GO:0019239">
    <property type="term" value="F:deaminase activity"/>
    <property type="evidence" value="ECO:0007669"/>
    <property type="project" value="TreeGrafter"/>
</dbReference>
<feature type="region of interest" description="Disordered" evidence="6">
    <location>
        <begin position="196"/>
        <end position="273"/>
    </location>
</feature>
<sequence length="426" mass="44021">MAAACSGGDEDQSTSATSAGAEAPISEPLSGPMTAGRTSAPATTASASLNSGAMGSYQELAQVALDRRTFDDRGFEAADGKAIYAAVCAGCHMPDGSGAVGGAAYPALKDNGNLSFPQYPISMTLNGRKGMPPIGPYLSDEQVVALVNYLQADMNDFDAAATVEMVASMRTPQNRYVRGEPDETPGIVLVADMASTGDQRTAPPASAPKPDAPAPQPSAPQAETSSANAAQAATSSEQSAPSASETSPSAPADSAPSASSTSRPSGGPRAALGMSDAEFDRMMRDNLVVRHKIPNSDFPILLAVEVRPTASLVYLSGTVPQVINEEAPRGSPEAYGDTTDQTVSTLQSIETKLEGLGLTMSDVIKMQVFLVKPEGAATMDFGGFMEGYTQFFGTEEQPNLPTRSVLEVAGLANPSWLVEIEVVAVR</sequence>
<dbReference type="InterPro" id="IPR035959">
    <property type="entry name" value="RutC-like_sf"/>
</dbReference>
<dbReference type="PROSITE" id="PS51007">
    <property type="entry name" value="CYTC"/>
    <property type="match status" value="1"/>
</dbReference>
<dbReference type="eggNOG" id="COG0251">
    <property type="taxonomic scope" value="Bacteria"/>
</dbReference>
<dbReference type="eggNOG" id="COG2010">
    <property type="taxonomic scope" value="Bacteria"/>
</dbReference>
<feature type="region of interest" description="Disordered" evidence="6">
    <location>
        <begin position="1"/>
        <end position="47"/>
    </location>
</feature>
<dbReference type="GO" id="GO:0020037">
    <property type="term" value="F:heme binding"/>
    <property type="evidence" value="ECO:0007669"/>
    <property type="project" value="InterPro"/>
</dbReference>
<dbReference type="AlphaFoldDB" id="E0TGD2"/>
<dbReference type="InterPro" id="IPR009056">
    <property type="entry name" value="Cyt_c-like_dom"/>
</dbReference>
<dbReference type="STRING" id="314260.PB2503_05512"/>
<proteinExistence type="inferred from homology"/>
<accession>E0TGD2</accession>
<dbReference type="InterPro" id="IPR036909">
    <property type="entry name" value="Cyt_c-like_dom_sf"/>
</dbReference>